<sequence length="430" mass="47242">MSTTQPPQADTTPNVPSHHLNAFGTAFKNPWPSAEKPTVTELLENKFPLGWYESYAKKHPGTQDVKVVAPDWGASNLKKNGLDRAKCVIGTSLGHAGVITELPLEGTANGADGVKESFWIVYDPIFSERAGPTPFTGPKRMRPPPCQVTDLPGCDVVMISHNHYDHLDTSTIEALFKKFPNAKYFVPLGNKKWLHDLGVSEEKIFELDWWQKRELSMSDLGFTTSQAASEDALLRFTCVPAQHNSGRDPLDLDKTLWCGWIIEQMLVSNTKTSPTRRKGAIYHAGDTGYRRTAKSTAVCPIFKQIGEDYGPFDLSFVPIWRGGTLEFISHLGFRLNHNDIPSALHAAPADALDIHKDVRSRNSVAIHFGTFVGSVNESMESVMEFEDGRESRGVARLESGADTGEGRAGIIDIGASLAVEIETTDVGGHK</sequence>
<keyword evidence="5" id="KW-1185">Reference proteome</keyword>
<organism evidence="4 5">
    <name type="scientific">Mollisia scopiformis</name>
    <name type="common">Conifer needle endophyte fungus</name>
    <name type="synonym">Phialocephala scopiformis</name>
    <dbReference type="NCBI Taxonomy" id="149040"/>
    <lineage>
        <taxon>Eukaryota</taxon>
        <taxon>Fungi</taxon>
        <taxon>Dikarya</taxon>
        <taxon>Ascomycota</taxon>
        <taxon>Pezizomycotina</taxon>
        <taxon>Leotiomycetes</taxon>
        <taxon>Helotiales</taxon>
        <taxon>Mollisiaceae</taxon>
        <taxon>Mollisia</taxon>
    </lineage>
</organism>
<gene>
    <name evidence="4" type="ORF">LY89DRAFT_602524</name>
</gene>
<feature type="binding site" evidence="1">
    <location>
        <position position="164"/>
    </location>
    <ligand>
        <name>an N-acyl-1,2-diacyl-sn-glycero-3-phosphoethanolamine</name>
        <dbReference type="ChEBI" id="CHEBI:62537"/>
    </ligand>
</feature>
<dbReference type="InParanoid" id="A0A132B363"/>
<dbReference type="GeneID" id="28819974"/>
<dbReference type="KEGG" id="psco:LY89DRAFT_602524"/>
<evidence type="ECO:0000313" key="5">
    <source>
        <dbReference type="Proteomes" id="UP000070700"/>
    </source>
</evidence>
<proteinExistence type="predicted"/>
<dbReference type="Pfam" id="PF12706">
    <property type="entry name" value="Lactamase_B_2"/>
    <property type="match status" value="1"/>
</dbReference>
<reference evidence="4 5" key="1">
    <citation type="submission" date="2015-10" db="EMBL/GenBank/DDBJ databases">
        <title>Full genome of DAOMC 229536 Phialocephala scopiformis, a fungal endophyte of spruce producing the potent anti-insectan compound rugulosin.</title>
        <authorList>
            <consortium name="DOE Joint Genome Institute"/>
            <person name="Walker A.K."/>
            <person name="Frasz S.L."/>
            <person name="Seifert K.A."/>
            <person name="Miller J.D."/>
            <person name="Mondo S.J."/>
            <person name="Labutti K."/>
            <person name="Lipzen A."/>
            <person name="Dockter R."/>
            <person name="Kennedy M."/>
            <person name="Grigoriev I.V."/>
            <person name="Spatafora J.W."/>
        </authorList>
    </citation>
    <scope>NUCLEOTIDE SEQUENCE [LARGE SCALE GENOMIC DNA]</scope>
    <source>
        <strain evidence="4 5">CBS 120377</strain>
    </source>
</reference>
<dbReference type="InterPro" id="IPR036866">
    <property type="entry name" value="RibonucZ/Hydroxyglut_hydro"/>
</dbReference>
<dbReference type="FunCoup" id="A0A132B363">
    <property type="interactions" value="45"/>
</dbReference>
<dbReference type="GO" id="GO:0070292">
    <property type="term" value="P:N-acylphosphatidylethanolamine metabolic process"/>
    <property type="evidence" value="ECO:0007669"/>
    <property type="project" value="TreeGrafter"/>
</dbReference>
<dbReference type="PANTHER" id="PTHR15032:SF4">
    <property type="entry name" value="N-ACYL-PHOSPHATIDYLETHANOLAMINE-HYDROLYZING PHOSPHOLIPASE D"/>
    <property type="match status" value="1"/>
</dbReference>
<feature type="compositionally biased region" description="Polar residues" evidence="2">
    <location>
        <begin position="1"/>
        <end position="15"/>
    </location>
</feature>
<evidence type="ECO:0000256" key="1">
    <source>
        <dbReference type="PIRSR" id="PIRSR038896-50"/>
    </source>
</evidence>
<dbReference type="RefSeq" id="XP_018061191.1">
    <property type="nucleotide sequence ID" value="XM_018210248.1"/>
</dbReference>
<feature type="region of interest" description="Disordered" evidence="2">
    <location>
        <begin position="1"/>
        <end position="20"/>
    </location>
</feature>
<dbReference type="GO" id="GO:0005737">
    <property type="term" value="C:cytoplasm"/>
    <property type="evidence" value="ECO:0007669"/>
    <property type="project" value="TreeGrafter"/>
</dbReference>
<keyword evidence="4" id="KW-0378">Hydrolase</keyword>
<evidence type="ECO:0000313" key="4">
    <source>
        <dbReference type="EMBL" id="KUJ06836.1"/>
    </source>
</evidence>
<dbReference type="GO" id="GO:0070291">
    <property type="term" value="P:N-acylethanolamine metabolic process"/>
    <property type="evidence" value="ECO:0007669"/>
    <property type="project" value="TreeGrafter"/>
</dbReference>
<dbReference type="PIRSF" id="PIRSF038896">
    <property type="entry name" value="NAPE-PLD"/>
    <property type="match status" value="1"/>
</dbReference>
<dbReference type="SUPFAM" id="SSF56281">
    <property type="entry name" value="Metallo-hydrolase/oxidoreductase"/>
    <property type="match status" value="1"/>
</dbReference>
<dbReference type="OrthoDB" id="332863at2759"/>
<dbReference type="Proteomes" id="UP000070700">
    <property type="component" value="Unassembled WGS sequence"/>
</dbReference>
<feature type="domain" description="Metallo-beta-lactamase" evidence="3">
    <location>
        <begin position="119"/>
        <end position="368"/>
    </location>
</feature>
<dbReference type="EMBL" id="KQ947443">
    <property type="protein sequence ID" value="KUJ06836.1"/>
    <property type="molecule type" value="Genomic_DNA"/>
</dbReference>
<dbReference type="PANTHER" id="PTHR15032">
    <property type="entry name" value="N-ACYL-PHOSPHATIDYLETHANOLAMINE-HYDROLYZING PHOSPHOLIPASE D"/>
    <property type="match status" value="1"/>
</dbReference>
<evidence type="ECO:0000259" key="3">
    <source>
        <dbReference type="Pfam" id="PF12706"/>
    </source>
</evidence>
<name>A0A132B363_MOLSC</name>
<accession>A0A132B363</accession>
<dbReference type="GO" id="GO:0008270">
    <property type="term" value="F:zinc ion binding"/>
    <property type="evidence" value="ECO:0007669"/>
    <property type="project" value="InterPro"/>
</dbReference>
<feature type="binding site" evidence="1">
    <location>
        <position position="345"/>
    </location>
    <ligand>
        <name>an N-acyl-1,2-diacyl-sn-glycero-3-phosphoethanolamine</name>
        <dbReference type="ChEBI" id="CHEBI:62537"/>
    </ligand>
</feature>
<dbReference type="InterPro" id="IPR024884">
    <property type="entry name" value="NAPE-PLD"/>
</dbReference>
<protein>
    <submittedName>
        <fullName evidence="4">Metallo-hydrolase/oxidoreductase</fullName>
    </submittedName>
</protein>
<dbReference type="Gene3D" id="3.60.15.10">
    <property type="entry name" value="Ribonuclease Z/Hydroxyacylglutathione hydrolase-like"/>
    <property type="match status" value="1"/>
</dbReference>
<evidence type="ECO:0000256" key="2">
    <source>
        <dbReference type="SAM" id="MobiDB-lite"/>
    </source>
</evidence>
<dbReference type="GO" id="GO:0070290">
    <property type="term" value="F:N-acylphosphatidylethanolamine-specific phospholipase D activity"/>
    <property type="evidence" value="ECO:0007669"/>
    <property type="project" value="InterPro"/>
</dbReference>
<dbReference type="AlphaFoldDB" id="A0A132B363"/>
<dbReference type="InterPro" id="IPR001279">
    <property type="entry name" value="Metallo-B-lactamas"/>
</dbReference>